<organism evidence="1 2">
    <name type="scientific">Dentiscutata erythropus</name>
    <dbReference type="NCBI Taxonomy" id="1348616"/>
    <lineage>
        <taxon>Eukaryota</taxon>
        <taxon>Fungi</taxon>
        <taxon>Fungi incertae sedis</taxon>
        <taxon>Mucoromycota</taxon>
        <taxon>Glomeromycotina</taxon>
        <taxon>Glomeromycetes</taxon>
        <taxon>Diversisporales</taxon>
        <taxon>Gigasporaceae</taxon>
        <taxon>Dentiscutata</taxon>
    </lineage>
</organism>
<dbReference type="AlphaFoldDB" id="A0A9N9J3Q3"/>
<name>A0A9N9J3Q3_9GLOM</name>
<dbReference type="EMBL" id="CAJVPY010017163">
    <property type="protein sequence ID" value="CAG8760641.1"/>
    <property type="molecule type" value="Genomic_DNA"/>
</dbReference>
<proteinExistence type="predicted"/>
<dbReference type="OrthoDB" id="2447332at2759"/>
<dbReference type="Proteomes" id="UP000789405">
    <property type="component" value="Unassembled WGS sequence"/>
</dbReference>
<comment type="caution">
    <text evidence="1">The sequence shown here is derived from an EMBL/GenBank/DDBJ whole genome shotgun (WGS) entry which is preliminary data.</text>
</comment>
<keyword evidence="2" id="KW-1185">Reference proteome</keyword>
<protein>
    <submittedName>
        <fullName evidence="1">19493_t:CDS:1</fullName>
    </submittedName>
</protein>
<sequence length="94" mass="10752">MQVFIAPMDYPGQLHIRHAITHHIKLGDSSGILEQILHVVSMIGPLHVSLNSRKTVFLLNYHFFDILFHAVFGRNKVLAKKPKPYKINLILELA</sequence>
<evidence type="ECO:0000313" key="1">
    <source>
        <dbReference type="EMBL" id="CAG8760641.1"/>
    </source>
</evidence>
<evidence type="ECO:0000313" key="2">
    <source>
        <dbReference type="Proteomes" id="UP000789405"/>
    </source>
</evidence>
<gene>
    <name evidence="1" type="ORF">DERYTH_LOCUS17786</name>
</gene>
<reference evidence="1" key="1">
    <citation type="submission" date="2021-06" db="EMBL/GenBank/DDBJ databases">
        <authorList>
            <person name="Kallberg Y."/>
            <person name="Tangrot J."/>
            <person name="Rosling A."/>
        </authorList>
    </citation>
    <scope>NUCLEOTIDE SEQUENCE</scope>
    <source>
        <strain evidence="1">MA453B</strain>
    </source>
</reference>
<feature type="non-terminal residue" evidence="1">
    <location>
        <position position="94"/>
    </location>
</feature>
<accession>A0A9N9J3Q3</accession>